<reference evidence="1" key="1">
    <citation type="submission" date="2020-05" db="EMBL/GenBank/DDBJ databases">
        <title>Mycena genomes resolve the evolution of fungal bioluminescence.</title>
        <authorList>
            <person name="Tsai I.J."/>
        </authorList>
    </citation>
    <scope>NUCLEOTIDE SEQUENCE</scope>
    <source>
        <strain evidence="1">110903Hualien_Pintung</strain>
    </source>
</reference>
<evidence type="ECO:0000313" key="1">
    <source>
        <dbReference type="EMBL" id="KAF7317343.1"/>
    </source>
</evidence>
<dbReference type="AlphaFoldDB" id="A0A8H6WJN0"/>
<protein>
    <submittedName>
        <fullName evidence="1">Uncharacterized protein</fullName>
    </submittedName>
</protein>
<dbReference type="Proteomes" id="UP000613580">
    <property type="component" value="Unassembled WGS sequence"/>
</dbReference>
<name>A0A8H6WJN0_MYCCL</name>
<accession>A0A8H6WJN0</accession>
<proteinExistence type="predicted"/>
<sequence length="277" mass="31216">MATQTARLPPELERDIFERAARVDQHCIPQLLRVARRVFEWIEPLLYRKISLGLGDGEDFEKRAGRVALSSKSQVYLARSVRQVVLDYMPEQDIHDVLQKLPWLTGVTHISLYCQSHPDMLPVLAQLPIRRLGCHLRRTLGPQLLQEPRSAAAHPLFRALTHLCVHEVCSVIEPHAAELLPLLPVLTHLALFLPQPESIVPHSWELLLERCPGLEVLVALGILEEGPACGAEDMGGIIKVPRLVRCFPSVAWDEGTSDEPNYWTAAEDFISRKRALI</sequence>
<gene>
    <name evidence="1" type="ORF">HMN09_00470300</name>
</gene>
<evidence type="ECO:0000313" key="2">
    <source>
        <dbReference type="Proteomes" id="UP000613580"/>
    </source>
</evidence>
<dbReference type="EMBL" id="JACAZE010000005">
    <property type="protein sequence ID" value="KAF7317343.1"/>
    <property type="molecule type" value="Genomic_DNA"/>
</dbReference>
<comment type="caution">
    <text evidence="1">The sequence shown here is derived from an EMBL/GenBank/DDBJ whole genome shotgun (WGS) entry which is preliminary data.</text>
</comment>
<keyword evidence="2" id="KW-1185">Reference proteome</keyword>
<organism evidence="1 2">
    <name type="scientific">Mycena chlorophos</name>
    <name type="common">Agaric fungus</name>
    <name type="synonym">Agaricus chlorophos</name>
    <dbReference type="NCBI Taxonomy" id="658473"/>
    <lineage>
        <taxon>Eukaryota</taxon>
        <taxon>Fungi</taxon>
        <taxon>Dikarya</taxon>
        <taxon>Basidiomycota</taxon>
        <taxon>Agaricomycotina</taxon>
        <taxon>Agaricomycetes</taxon>
        <taxon>Agaricomycetidae</taxon>
        <taxon>Agaricales</taxon>
        <taxon>Marasmiineae</taxon>
        <taxon>Mycenaceae</taxon>
        <taxon>Mycena</taxon>
    </lineage>
</organism>
<dbReference type="OrthoDB" id="2900663at2759"/>